<organism evidence="1 2">
    <name type="scientific">Vibrio mytili</name>
    <dbReference type="NCBI Taxonomy" id="50718"/>
    <lineage>
        <taxon>Bacteria</taxon>
        <taxon>Pseudomonadati</taxon>
        <taxon>Pseudomonadota</taxon>
        <taxon>Gammaproteobacteria</taxon>
        <taxon>Vibrionales</taxon>
        <taxon>Vibrionaceae</taxon>
        <taxon>Vibrio</taxon>
    </lineage>
</organism>
<reference evidence="1 2" key="1">
    <citation type="submission" date="2015-01" db="EMBL/GenBank/DDBJ databases">
        <title>Draft genome of Vibrio mytili type strain CAIM 528.</title>
        <authorList>
            <person name="Gonzalez-Castillo A."/>
            <person name="Gomez-Gil B."/>
            <person name="Enciso-Ibarra J."/>
        </authorList>
    </citation>
    <scope>NUCLEOTIDE SEQUENCE [LARGE SCALE GENOMIC DNA]</scope>
    <source>
        <strain evidence="1 2">CAIM 528</strain>
    </source>
</reference>
<dbReference type="Proteomes" id="UP000031977">
    <property type="component" value="Unassembled WGS sequence"/>
</dbReference>
<sequence>MAKPVFVLGIDIMWNPSRGEMAQLNISRPLKPVNSDNFKRRTIGESGDVNPKWDTPLMIDPVYALKLEKSGALVPRREYELVLELNQDDPLAGAIVTELIPVDDEIKRHFQASLK</sequence>
<proteinExistence type="predicted"/>
<dbReference type="STRING" id="50718.SU60_08220"/>
<dbReference type="InterPro" id="IPR009712">
    <property type="entry name" value="Vibrio_phage_Vf33_Vpf117"/>
</dbReference>
<name>A0A0C3EA66_9VIBR</name>
<comment type="caution">
    <text evidence="1">The sequence shown here is derived from an EMBL/GenBank/DDBJ whole genome shotgun (WGS) entry which is preliminary data.</text>
</comment>
<evidence type="ECO:0008006" key="3">
    <source>
        <dbReference type="Google" id="ProtNLM"/>
    </source>
</evidence>
<dbReference type="Pfam" id="PF06950">
    <property type="entry name" value="DUF1293"/>
    <property type="match status" value="1"/>
</dbReference>
<keyword evidence="2" id="KW-1185">Reference proteome</keyword>
<evidence type="ECO:0000313" key="1">
    <source>
        <dbReference type="EMBL" id="KIN11318.1"/>
    </source>
</evidence>
<dbReference type="OrthoDB" id="5902916at2"/>
<evidence type="ECO:0000313" key="2">
    <source>
        <dbReference type="Proteomes" id="UP000031977"/>
    </source>
</evidence>
<dbReference type="RefSeq" id="WP_041155096.1">
    <property type="nucleotide sequence ID" value="NZ_CBCRVP010000054.1"/>
</dbReference>
<dbReference type="EMBL" id="JXOK01000025">
    <property type="protein sequence ID" value="KIN11318.1"/>
    <property type="molecule type" value="Genomic_DNA"/>
</dbReference>
<gene>
    <name evidence="1" type="ORF">SU60_08220</name>
</gene>
<protein>
    <recommendedName>
        <fullName evidence="3">VSK-int</fullName>
    </recommendedName>
</protein>
<accession>A0A0C3EA66</accession>
<dbReference type="AlphaFoldDB" id="A0A0C3EA66"/>